<dbReference type="PANTHER" id="PTHR36512:SF3">
    <property type="entry name" value="BLR5678 PROTEIN"/>
    <property type="match status" value="1"/>
</dbReference>
<accession>A0A929G0X6</accession>
<dbReference type="GO" id="GO:0004177">
    <property type="term" value="F:aminopeptidase activity"/>
    <property type="evidence" value="ECO:0007669"/>
    <property type="project" value="TreeGrafter"/>
</dbReference>
<dbReference type="Pfam" id="PF03576">
    <property type="entry name" value="Peptidase_S58"/>
    <property type="match status" value="1"/>
</dbReference>
<name>A0A929G0X6_9PSEU</name>
<dbReference type="Gene3D" id="3.60.70.12">
    <property type="entry name" value="L-amino peptidase D-ALA esterase/amidase"/>
    <property type="match status" value="1"/>
</dbReference>
<dbReference type="SUPFAM" id="SSF56266">
    <property type="entry name" value="DmpA/ArgJ-like"/>
    <property type="match status" value="1"/>
</dbReference>
<keyword evidence="3" id="KW-1185">Reference proteome</keyword>
<gene>
    <name evidence="2" type="ORF">IQ251_16585</name>
</gene>
<protein>
    <submittedName>
        <fullName evidence="2">P1 family peptidase</fullName>
    </submittedName>
</protein>
<comment type="similarity">
    <text evidence="1">Belongs to the peptidase S58 family.</text>
</comment>
<sequence>MTVAAGAADSIVDVAGVQVGHHQRLDDAWATGSSAVLVPDGATAAVDVRGGGPGTRETDVLEPSHLVQQAHAVLLSGGSAYGLAAADGVMRWLAERGHGMQVGESPEHVVPVVPAAVLFDLPMSDWGNRPDAEFGYRAAAAASATETRQGNIGAGTGAVAGPLKGGIGTASAQLPELPGAQAGARIGALVAVNSAGAVVDPDTGLPWYPLDGLRRPDDAEIAAARAHADQRPGRRGPIGRPLNTTIGVLATDLGLSKPQCRRMAVAAQDGLARAIRPAHALTDGDTLFALATGRRGDLPAPGAPGWAGALDAVCAVAADVVATAIVRAVLAAEPVDEVMSYTSRYPSAWE</sequence>
<dbReference type="InterPro" id="IPR016117">
    <property type="entry name" value="ArgJ-like_dom_sf"/>
</dbReference>
<evidence type="ECO:0000256" key="1">
    <source>
        <dbReference type="ARBA" id="ARBA00007068"/>
    </source>
</evidence>
<dbReference type="Proteomes" id="UP000598360">
    <property type="component" value="Unassembled WGS sequence"/>
</dbReference>
<organism evidence="2 3">
    <name type="scientific">Saccharopolyspora montiporae</name>
    <dbReference type="NCBI Taxonomy" id="2781240"/>
    <lineage>
        <taxon>Bacteria</taxon>
        <taxon>Bacillati</taxon>
        <taxon>Actinomycetota</taxon>
        <taxon>Actinomycetes</taxon>
        <taxon>Pseudonocardiales</taxon>
        <taxon>Pseudonocardiaceae</taxon>
        <taxon>Saccharopolyspora</taxon>
    </lineage>
</organism>
<dbReference type="EMBL" id="JADEYC010000032">
    <property type="protein sequence ID" value="MBE9376070.1"/>
    <property type="molecule type" value="Genomic_DNA"/>
</dbReference>
<dbReference type="CDD" id="cd02252">
    <property type="entry name" value="nylC_like"/>
    <property type="match status" value="1"/>
</dbReference>
<evidence type="ECO:0000313" key="3">
    <source>
        <dbReference type="Proteomes" id="UP000598360"/>
    </source>
</evidence>
<dbReference type="InterPro" id="IPR005321">
    <property type="entry name" value="Peptidase_S58_DmpA"/>
</dbReference>
<dbReference type="AlphaFoldDB" id="A0A929G0X6"/>
<dbReference type="PANTHER" id="PTHR36512">
    <property type="entry name" value="D-AMINOPEPTIDASE"/>
    <property type="match status" value="1"/>
</dbReference>
<comment type="caution">
    <text evidence="2">The sequence shown here is derived from an EMBL/GenBank/DDBJ whole genome shotgun (WGS) entry which is preliminary data.</text>
</comment>
<evidence type="ECO:0000313" key="2">
    <source>
        <dbReference type="EMBL" id="MBE9376070.1"/>
    </source>
</evidence>
<reference evidence="2" key="1">
    <citation type="submission" date="2020-10" db="EMBL/GenBank/DDBJ databases">
        <title>Diversity and distribution of actinomycetes associated with coral in the coast of Hainan.</title>
        <authorList>
            <person name="Li F."/>
        </authorList>
    </citation>
    <scope>NUCLEOTIDE SEQUENCE</scope>
    <source>
        <strain evidence="2">HNM0983</strain>
    </source>
</reference>
<proteinExistence type="inferred from homology"/>